<keyword evidence="1" id="KW-0805">Transcription regulation</keyword>
<dbReference type="Proteomes" id="UP000000377">
    <property type="component" value="Chromosome"/>
</dbReference>
<reference evidence="6 7" key="1">
    <citation type="journal article" date="2010" name="J. Bacteriol.">
        <title>Genome sequence of the milbemycin-producing bacterium Streptomyces bingchenggensis.</title>
        <authorList>
            <person name="Wang X.J."/>
            <person name="Yan Y.J."/>
            <person name="Zhang B."/>
            <person name="An J."/>
            <person name="Wang J.J."/>
            <person name="Tian J."/>
            <person name="Jiang L."/>
            <person name="Chen Y.H."/>
            <person name="Huang S.X."/>
            <person name="Yin M."/>
            <person name="Zhang J."/>
            <person name="Gao A.L."/>
            <person name="Liu C.X."/>
            <person name="Zhu Z.X."/>
            <person name="Xiang W.S."/>
        </authorList>
    </citation>
    <scope>NUCLEOTIDE SEQUENCE [LARGE SCALE GENOMIC DNA]</scope>
    <source>
        <strain evidence="6 7">BCW-1</strain>
    </source>
</reference>
<evidence type="ECO:0000256" key="1">
    <source>
        <dbReference type="ARBA" id="ARBA00023015"/>
    </source>
</evidence>
<dbReference type="GO" id="GO:0043565">
    <property type="term" value="F:sequence-specific DNA binding"/>
    <property type="evidence" value="ECO:0007669"/>
    <property type="project" value="InterPro"/>
</dbReference>
<dbReference type="Gene3D" id="2.60.120.10">
    <property type="entry name" value="Jelly Rolls"/>
    <property type="match status" value="1"/>
</dbReference>
<feature type="region of interest" description="Disordered" evidence="4">
    <location>
        <begin position="97"/>
        <end position="119"/>
    </location>
</feature>
<dbReference type="PATRIC" id="fig|749414.3.peg.1119"/>
<dbReference type="PANTHER" id="PTHR46796:SF7">
    <property type="entry name" value="ARAC FAMILY TRANSCRIPTIONAL REGULATOR"/>
    <property type="match status" value="1"/>
</dbReference>
<dbReference type="InterPro" id="IPR011051">
    <property type="entry name" value="RmlC_Cupin_sf"/>
</dbReference>
<sequence length="334" mass="35679">MDVLSDAITSMRTGRPHAGRTEKHGSWGVRFPDSEGAGFHVVLQGTCWVLPGDGEPIALGPGDVVFLPHGRGHGLADSPNTSLAAFRGSLPGPFAEDAASLDTSASDADGGAGGGADRRPRPDTLLLCGAYLLDRARPHPLLGELPQALHIPARLGRHPELRSAVELLGGELERTRPGASAVLTSLLDMLLLYVLRAWYEEQSGHMSTGWAAALHDRAVSEALRAIHRDPAHPWTVETLGQAAGLSRAAFARRFTALAGQPPLAYLTWWRMTVAARLLRESELPLRAVAERTGYASEFAFAKAFKREYGVAPGGYRRRGQESAGALAAISLAQR</sequence>
<dbReference type="PRINTS" id="PR00032">
    <property type="entry name" value="HTHARAC"/>
</dbReference>
<protein>
    <submittedName>
        <fullName evidence="6">AraC family transcriptional regulator</fullName>
    </submittedName>
</protein>
<dbReference type="SMART" id="SM00342">
    <property type="entry name" value="HTH_ARAC"/>
    <property type="match status" value="1"/>
</dbReference>
<evidence type="ECO:0000259" key="5">
    <source>
        <dbReference type="PROSITE" id="PS01124"/>
    </source>
</evidence>
<keyword evidence="7" id="KW-1185">Reference proteome</keyword>
<evidence type="ECO:0000256" key="3">
    <source>
        <dbReference type="ARBA" id="ARBA00023163"/>
    </source>
</evidence>
<proteinExistence type="predicted"/>
<dbReference type="eggNOG" id="COG2207">
    <property type="taxonomic scope" value="Bacteria"/>
</dbReference>
<dbReference type="GO" id="GO:0003700">
    <property type="term" value="F:DNA-binding transcription factor activity"/>
    <property type="evidence" value="ECO:0007669"/>
    <property type="project" value="InterPro"/>
</dbReference>
<dbReference type="RefSeq" id="WP_014173690.1">
    <property type="nucleotide sequence ID" value="NC_016582.1"/>
</dbReference>
<dbReference type="SUPFAM" id="SSF51182">
    <property type="entry name" value="RmlC-like cupins"/>
    <property type="match status" value="1"/>
</dbReference>
<evidence type="ECO:0000256" key="4">
    <source>
        <dbReference type="SAM" id="MobiDB-lite"/>
    </source>
</evidence>
<name>D7C850_STRBB</name>
<dbReference type="EMBL" id="CP002047">
    <property type="protein sequence ID" value="ADI04211.1"/>
    <property type="molecule type" value="Genomic_DNA"/>
</dbReference>
<dbReference type="InterPro" id="IPR032783">
    <property type="entry name" value="AraC_lig"/>
</dbReference>
<feature type="region of interest" description="Disordered" evidence="4">
    <location>
        <begin position="1"/>
        <end position="27"/>
    </location>
</feature>
<keyword evidence="2" id="KW-0238">DNA-binding</keyword>
<dbReference type="AlphaFoldDB" id="D7C850"/>
<dbReference type="Pfam" id="PF12833">
    <property type="entry name" value="HTH_18"/>
    <property type="match status" value="1"/>
</dbReference>
<keyword evidence="3" id="KW-0804">Transcription</keyword>
<dbReference type="STRING" id="749414.SBI_01090"/>
<feature type="domain" description="HTH araC/xylS-type" evidence="5">
    <location>
        <begin position="220"/>
        <end position="318"/>
    </location>
</feature>
<accession>D7C850</accession>
<dbReference type="KEGG" id="sbh:SBI_01090"/>
<dbReference type="Pfam" id="PF12852">
    <property type="entry name" value="Cupin_6"/>
    <property type="match status" value="1"/>
</dbReference>
<feature type="compositionally biased region" description="Low complexity" evidence="4">
    <location>
        <begin position="97"/>
        <end position="109"/>
    </location>
</feature>
<dbReference type="InterPro" id="IPR018062">
    <property type="entry name" value="HTH_AraC-typ_CS"/>
</dbReference>
<dbReference type="SUPFAM" id="SSF46689">
    <property type="entry name" value="Homeodomain-like"/>
    <property type="match status" value="2"/>
</dbReference>
<dbReference type="InterPro" id="IPR014710">
    <property type="entry name" value="RmlC-like_jellyroll"/>
</dbReference>
<dbReference type="InterPro" id="IPR020449">
    <property type="entry name" value="Tscrpt_reg_AraC-type_HTH"/>
</dbReference>
<dbReference type="PANTHER" id="PTHR46796">
    <property type="entry name" value="HTH-TYPE TRANSCRIPTIONAL ACTIVATOR RHAS-RELATED"/>
    <property type="match status" value="1"/>
</dbReference>
<evidence type="ECO:0000313" key="7">
    <source>
        <dbReference type="Proteomes" id="UP000000377"/>
    </source>
</evidence>
<evidence type="ECO:0000256" key="2">
    <source>
        <dbReference type="ARBA" id="ARBA00023125"/>
    </source>
</evidence>
<evidence type="ECO:0000313" key="6">
    <source>
        <dbReference type="EMBL" id="ADI04211.1"/>
    </source>
</evidence>
<dbReference type="InterPro" id="IPR009057">
    <property type="entry name" value="Homeodomain-like_sf"/>
</dbReference>
<dbReference type="InterPro" id="IPR018060">
    <property type="entry name" value="HTH_AraC"/>
</dbReference>
<organism evidence="6 7">
    <name type="scientific">Streptomyces bingchenggensis (strain BCW-1)</name>
    <dbReference type="NCBI Taxonomy" id="749414"/>
    <lineage>
        <taxon>Bacteria</taxon>
        <taxon>Bacillati</taxon>
        <taxon>Actinomycetota</taxon>
        <taxon>Actinomycetes</taxon>
        <taxon>Kitasatosporales</taxon>
        <taxon>Streptomycetaceae</taxon>
        <taxon>Streptomyces</taxon>
    </lineage>
</organism>
<gene>
    <name evidence="6" type="ordered locus">SBI_01090</name>
</gene>
<dbReference type="eggNOG" id="COG1917">
    <property type="taxonomic scope" value="Bacteria"/>
</dbReference>
<dbReference type="PROSITE" id="PS00041">
    <property type="entry name" value="HTH_ARAC_FAMILY_1"/>
    <property type="match status" value="1"/>
</dbReference>
<dbReference type="PROSITE" id="PS01124">
    <property type="entry name" value="HTH_ARAC_FAMILY_2"/>
    <property type="match status" value="1"/>
</dbReference>
<dbReference type="Gene3D" id="1.10.10.60">
    <property type="entry name" value="Homeodomain-like"/>
    <property type="match status" value="2"/>
</dbReference>
<dbReference type="InterPro" id="IPR050204">
    <property type="entry name" value="AraC_XylS_family_regulators"/>
</dbReference>
<dbReference type="HOGENOM" id="CLU_000445_81_0_11"/>